<organism evidence="9">
    <name type="scientific">uncultured marine thaumarchaeote KM3_11_E10</name>
    <dbReference type="NCBI Taxonomy" id="1455991"/>
    <lineage>
        <taxon>Archaea</taxon>
        <taxon>Nitrososphaerota</taxon>
        <taxon>environmental samples</taxon>
    </lineage>
</organism>
<keyword evidence="3" id="KW-0474">Menaquinone biosynthesis</keyword>
<keyword evidence="4 9" id="KW-0808">Transferase</keyword>
<comment type="subcellular location">
    <subcellularLocation>
        <location evidence="1">Cell membrane</location>
        <topology evidence="1">Multi-pass membrane protein</topology>
    </subcellularLocation>
</comment>
<feature type="transmembrane region" description="Helical" evidence="8">
    <location>
        <begin position="12"/>
        <end position="31"/>
    </location>
</feature>
<feature type="transmembrane region" description="Helical" evidence="8">
    <location>
        <begin position="117"/>
        <end position="134"/>
    </location>
</feature>
<dbReference type="AlphaFoldDB" id="A0A075G883"/>
<dbReference type="CDD" id="cd13962">
    <property type="entry name" value="PT_UbiA_UBIAD1"/>
    <property type="match status" value="1"/>
</dbReference>
<dbReference type="EMBL" id="KF900573">
    <property type="protein sequence ID" value="AIE99798.1"/>
    <property type="molecule type" value="Genomic_DNA"/>
</dbReference>
<dbReference type="PANTHER" id="PTHR13929">
    <property type="entry name" value="1,4-DIHYDROXY-2-NAPHTHOATE OCTAPRENYLTRANSFERASE"/>
    <property type="match status" value="1"/>
</dbReference>
<dbReference type="GO" id="GO:0042371">
    <property type="term" value="P:vitamin K biosynthetic process"/>
    <property type="evidence" value="ECO:0007669"/>
    <property type="project" value="TreeGrafter"/>
</dbReference>
<reference evidence="9" key="1">
    <citation type="journal article" date="2014" name="Genome Biol. Evol.">
        <title>Pangenome evidence for extensive interdomain horizontal transfer affecting lineage core and shell genes in uncultured planktonic thaumarchaeota and euryarchaeota.</title>
        <authorList>
            <person name="Deschamps P."/>
            <person name="Zivanovic Y."/>
            <person name="Moreira D."/>
            <person name="Rodriguez-Valera F."/>
            <person name="Lopez-Garcia P."/>
        </authorList>
    </citation>
    <scope>NUCLEOTIDE SEQUENCE</scope>
</reference>
<dbReference type="PIRSF" id="PIRSF005355">
    <property type="entry name" value="UBIAD1"/>
    <property type="match status" value="1"/>
</dbReference>
<keyword evidence="5 8" id="KW-0812">Transmembrane</keyword>
<name>A0A075G883_9ARCH</name>
<evidence type="ECO:0000256" key="1">
    <source>
        <dbReference type="ARBA" id="ARBA00004651"/>
    </source>
</evidence>
<dbReference type="InterPro" id="IPR044878">
    <property type="entry name" value="UbiA_sf"/>
</dbReference>
<dbReference type="PANTHER" id="PTHR13929:SF0">
    <property type="entry name" value="UBIA PRENYLTRANSFERASE DOMAIN-CONTAINING PROTEIN 1"/>
    <property type="match status" value="1"/>
</dbReference>
<evidence type="ECO:0000256" key="6">
    <source>
        <dbReference type="ARBA" id="ARBA00022989"/>
    </source>
</evidence>
<evidence type="ECO:0000256" key="5">
    <source>
        <dbReference type="ARBA" id="ARBA00022692"/>
    </source>
</evidence>
<protein>
    <submittedName>
        <fullName evidence="9">UbiA prenyltransferase (MenA)</fullName>
        <ecNumber evidence="9">2.5.1.74</ecNumber>
    </submittedName>
</protein>
<dbReference type="InterPro" id="IPR000537">
    <property type="entry name" value="UbiA_prenyltransferase"/>
</dbReference>
<accession>A0A075G883</accession>
<feature type="transmembrane region" description="Helical" evidence="8">
    <location>
        <begin position="93"/>
        <end position="111"/>
    </location>
</feature>
<proteinExistence type="predicted"/>
<dbReference type="GO" id="GO:0009234">
    <property type="term" value="P:menaquinone biosynthetic process"/>
    <property type="evidence" value="ECO:0007669"/>
    <property type="project" value="UniProtKB-UniPathway"/>
</dbReference>
<evidence type="ECO:0000256" key="8">
    <source>
        <dbReference type="SAM" id="Phobius"/>
    </source>
</evidence>
<comment type="pathway">
    <text evidence="2">Quinol/quinone metabolism; menaquinone biosynthesis.</text>
</comment>
<feature type="transmembrane region" description="Helical" evidence="8">
    <location>
        <begin position="173"/>
        <end position="192"/>
    </location>
</feature>
<keyword evidence="6 8" id="KW-1133">Transmembrane helix</keyword>
<evidence type="ECO:0000313" key="9">
    <source>
        <dbReference type="EMBL" id="AIE99798.1"/>
    </source>
</evidence>
<feature type="transmembrane region" description="Helical" evidence="8">
    <location>
        <begin position="37"/>
        <end position="57"/>
    </location>
</feature>
<dbReference type="Pfam" id="PF01040">
    <property type="entry name" value="UbiA"/>
    <property type="match status" value="1"/>
</dbReference>
<dbReference type="Gene3D" id="1.10.357.140">
    <property type="entry name" value="UbiA prenyltransferase"/>
    <property type="match status" value="1"/>
</dbReference>
<feature type="transmembrane region" description="Helical" evidence="8">
    <location>
        <begin position="268"/>
        <end position="292"/>
    </location>
</feature>
<dbReference type="InterPro" id="IPR026046">
    <property type="entry name" value="UBIAD1"/>
</dbReference>
<dbReference type="EC" id="2.5.1.74" evidence="9"/>
<feature type="transmembrane region" description="Helical" evidence="8">
    <location>
        <begin position="237"/>
        <end position="256"/>
    </location>
</feature>
<keyword evidence="7 8" id="KW-0472">Membrane</keyword>
<sequence length="295" mass="32500">MISVWLRVIRIRFLLASVIAVSLGLAINWWHTGNIEIFDAILTMCGVLALHASVDLLNDYWDFKRGIDTTTQRTKMSGGTGVLPEGLLKPKQVYAAGIIFLIAGAAIGAYFVFTDGIIIGLILAFAVLSVYFYSTKIVDWGLAEIFIVIKGTMIVIGTYFIQTTQITESAVLGGIVVGTLSSFVLFITSFPDHDADKAKGRKTLVINLGKQKACSLFWVFPIIFYSVSIFAIIIEVFPIYCLIILSTIPLVIKFGKKLKQNYEKLDKLLPIMSSTLVFSRVTGILLVVGFLLNVL</sequence>
<evidence type="ECO:0000256" key="7">
    <source>
        <dbReference type="ARBA" id="ARBA00023136"/>
    </source>
</evidence>
<evidence type="ECO:0000256" key="2">
    <source>
        <dbReference type="ARBA" id="ARBA00004863"/>
    </source>
</evidence>
<gene>
    <name evidence="9" type="primary">menA</name>
</gene>
<dbReference type="UniPathway" id="UPA00079"/>
<dbReference type="GO" id="GO:0046428">
    <property type="term" value="F:1,4-dihydroxy-2-naphthoate polyprenyltransferase activity"/>
    <property type="evidence" value="ECO:0007669"/>
    <property type="project" value="UniProtKB-EC"/>
</dbReference>
<evidence type="ECO:0000256" key="3">
    <source>
        <dbReference type="ARBA" id="ARBA00022428"/>
    </source>
</evidence>
<evidence type="ECO:0000256" key="4">
    <source>
        <dbReference type="ARBA" id="ARBA00022679"/>
    </source>
</evidence>
<dbReference type="GO" id="GO:0005886">
    <property type="term" value="C:plasma membrane"/>
    <property type="evidence" value="ECO:0007669"/>
    <property type="project" value="UniProtKB-SubCell"/>
</dbReference>
<feature type="transmembrane region" description="Helical" evidence="8">
    <location>
        <begin position="141"/>
        <end position="161"/>
    </location>
</feature>